<dbReference type="Pfam" id="PF00067">
    <property type="entry name" value="p450"/>
    <property type="match status" value="1"/>
</dbReference>
<reference evidence="12" key="3">
    <citation type="submission" date="2025-04" db="UniProtKB">
        <authorList>
            <consortium name="RefSeq"/>
        </authorList>
    </citation>
    <scope>IDENTIFICATION</scope>
</reference>
<name>A1XEJ7_TOBAC</name>
<proteinExistence type="evidence at transcript level"/>
<evidence type="ECO:0000256" key="6">
    <source>
        <dbReference type="ARBA" id="ARBA00023033"/>
    </source>
</evidence>
<feature type="binding site" description="axial binding residue" evidence="7">
    <location>
        <position position="444"/>
    </location>
    <ligand>
        <name>heme</name>
        <dbReference type="ChEBI" id="CHEBI:30413"/>
    </ligand>
    <ligandPart>
        <name>Fe</name>
        <dbReference type="ChEBI" id="CHEBI:18248"/>
    </ligandPart>
</feature>
<reference evidence="10" key="2">
    <citation type="journal article" date="2014" name="Nat. Commun.">
        <title>The tobacco genome sequence and its comparison with those of tomato and potato.</title>
        <authorList>
            <person name="Sierro N."/>
            <person name="Battey J.N."/>
            <person name="Ouadi S."/>
            <person name="Bakaher N."/>
            <person name="Bovet L."/>
            <person name="Willig A."/>
            <person name="Goepfert S."/>
            <person name="Peitsch M.C."/>
            <person name="Ivanov N.V."/>
        </authorList>
    </citation>
    <scope>NUCLEOTIDE SEQUENCE [LARGE SCALE GENOMIC DNA]</scope>
    <source>
        <strain evidence="10">cv. TN90</strain>
    </source>
</reference>
<dbReference type="PANTHER" id="PTHR47953:SF16">
    <property type="entry name" value="CYTOCHROME P450 71D8"/>
    <property type="match status" value="1"/>
</dbReference>
<dbReference type="PRINTS" id="PR00463">
    <property type="entry name" value="EP450I"/>
</dbReference>
<dbReference type="Gene3D" id="1.10.630.10">
    <property type="entry name" value="Cytochrome P450"/>
    <property type="match status" value="1"/>
</dbReference>
<dbReference type="RefSeq" id="NP_001312477.1">
    <property type="nucleotide sequence ID" value="NM_001325548.1"/>
</dbReference>
<keyword evidence="6 8" id="KW-0503">Monooxygenase</keyword>
<dbReference type="FunFam" id="1.10.630.10:FF:000043">
    <property type="entry name" value="Cytochrome P450 99A2"/>
    <property type="match status" value="1"/>
</dbReference>
<keyword evidence="11" id="KW-1185">Reference proteome</keyword>
<dbReference type="GO" id="GO:0020037">
    <property type="term" value="F:heme binding"/>
    <property type="evidence" value="ECO:0007669"/>
    <property type="project" value="InterPro"/>
</dbReference>
<dbReference type="AlphaFoldDB" id="A1XEJ7"/>
<reference evidence="9" key="1">
    <citation type="submission" date="2006-01" db="EMBL/GenBank/DDBJ databases">
        <authorList>
            <person name="Xu D."/>
            <person name="Shen Y."/>
            <person name="Nielsen M.T."/>
        </authorList>
    </citation>
    <scope>NUCLEOTIDE SEQUENCE</scope>
</reference>
<dbReference type="PANTHER" id="PTHR47953">
    <property type="entry name" value="OS08G0105600 PROTEIN"/>
    <property type="match status" value="1"/>
</dbReference>
<dbReference type="PROSITE" id="PS00086">
    <property type="entry name" value="CYTOCHROME_P450"/>
    <property type="match status" value="1"/>
</dbReference>
<evidence type="ECO:0000256" key="8">
    <source>
        <dbReference type="RuleBase" id="RU000461"/>
    </source>
</evidence>
<dbReference type="GO" id="GO:0004497">
    <property type="term" value="F:monooxygenase activity"/>
    <property type="evidence" value="ECO:0007669"/>
    <property type="project" value="UniProtKB-KW"/>
</dbReference>
<evidence type="ECO:0000256" key="2">
    <source>
        <dbReference type="ARBA" id="ARBA00022617"/>
    </source>
</evidence>
<evidence type="ECO:0000313" key="11">
    <source>
        <dbReference type="Proteomes" id="UP000790787"/>
    </source>
</evidence>
<dbReference type="PRINTS" id="PR00385">
    <property type="entry name" value="P450"/>
</dbReference>
<dbReference type="InterPro" id="IPR036396">
    <property type="entry name" value="Cyt_P450_sf"/>
</dbReference>
<dbReference type="InterPro" id="IPR002401">
    <property type="entry name" value="Cyt_P450_E_grp-I"/>
</dbReference>
<dbReference type="Proteomes" id="UP000790787">
    <property type="component" value="Chromosome 17"/>
</dbReference>
<organism evidence="9">
    <name type="scientific">Nicotiana tabacum</name>
    <name type="common">Common tobacco</name>
    <dbReference type="NCBI Taxonomy" id="4097"/>
    <lineage>
        <taxon>Eukaryota</taxon>
        <taxon>Viridiplantae</taxon>
        <taxon>Streptophyta</taxon>
        <taxon>Embryophyta</taxon>
        <taxon>Tracheophyta</taxon>
        <taxon>Spermatophyta</taxon>
        <taxon>Magnoliopsida</taxon>
        <taxon>eudicotyledons</taxon>
        <taxon>Gunneridae</taxon>
        <taxon>Pentapetalae</taxon>
        <taxon>asterids</taxon>
        <taxon>lamiids</taxon>
        <taxon>Solanales</taxon>
        <taxon>Solanaceae</taxon>
        <taxon>Nicotianoideae</taxon>
        <taxon>Nicotianeae</taxon>
        <taxon>Nicotiana</taxon>
    </lineage>
</organism>
<evidence type="ECO:0000313" key="10">
    <source>
        <dbReference type="Proteomes" id="UP000084051"/>
    </source>
</evidence>
<evidence type="ECO:0000256" key="4">
    <source>
        <dbReference type="ARBA" id="ARBA00023002"/>
    </source>
</evidence>
<evidence type="ECO:0000256" key="1">
    <source>
        <dbReference type="ARBA" id="ARBA00010617"/>
    </source>
</evidence>
<evidence type="ECO:0000256" key="5">
    <source>
        <dbReference type="ARBA" id="ARBA00023004"/>
    </source>
</evidence>
<evidence type="ECO:0000313" key="9">
    <source>
        <dbReference type="EMBL" id="ABC69397.1"/>
    </source>
</evidence>
<accession>A1XEJ7</accession>
<dbReference type="InterPro" id="IPR052306">
    <property type="entry name" value="CYP450_71D"/>
</dbReference>
<gene>
    <name evidence="12" type="primary">LOC107792854</name>
    <name evidence="12" type="synonym">CYP71D48v1</name>
    <name evidence="12" type="synonym">CYP71D48v2</name>
</gene>
<keyword evidence="2 7" id="KW-0349">Heme</keyword>
<evidence type="ECO:0000313" key="12">
    <source>
        <dbReference type="RefSeq" id="NP_001312477.1"/>
    </source>
</evidence>
<protein>
    <submittedName>
        <fullName evidence="9">CYP71D48v1</fullName>
    </submittedName>
    <submittedName>
        <fullName evidence="12">Premnaspirodiene oxygenase-like</fullName>
    </submittedName>
</protein>
<sequence length="504" mass="57022">MEIQFSNLVAFLLFLSSIFLVFKKWKTRKLNLPPGPWKLPFIGSLHHLAVAGPLPHHGLKNLAKRYGPLMHLQLGQIPTLVISSPQMAKEVLKTHDLAFATRPKLVVADIIHYDSTDIAFSPYGEYWRQIRKICILELLSAKMVKFFSSIRQDELSKMVSSIRTTPNLPVNLTDKIFWFTSSVICRSALGKICGDQDKLIIFMREIISLAGGFSIADFFPTWKMIHDIDGSKSKLVKAHRKIDEILENVVNEHKQNRADGKKGNGEFGGEDLIDVLLRVRESGEVQIPITDDNIKSILIDMFSAGSETSSTTIIWALAEMMKKPSVLAKAQAEVRQALKGKKISFQEIDIDKLKYLKLVIKETLRMHPPIPLLVPRECMEDTKIDGYNIPFKTRVIVNAWAIGRDPQSWDDPESFTPERFENNSIDFLGNHHQFIPFGAGRRICPGMLFGLANVGQPLAQLLYHFDWKLPNGQSHENFDMTESPGISATRKDDLVLIATPYDSY</sequence>
<keyword evidence="5 7" id="KW-0408">Iron</keyword>
<dbReference type="InterPro" id="IPR017972">
    <property type="entry name" value="Cyt_P450_CS"/>
</dbReference>
<comment type="cofactor">
    <cofactor evidence="7">
        <name>heme</name>
        <dbReference type="ChEBI" id="CHEBI:30413"/>
    </cofactor>
</comment>
<dbReference type="InterPro" id="IPR001128">
    <property type="entry name" value="Cyt_P450"/>
</dbReference>
<dbReference type="OrthoDB" id="2789670at2759"/>
<dbReference type="KEGG" id="nta:107792854"/>
<comment type="similarity">
    <text evidence="1 8">Belongs to the cytochrome P450 family.</text>
</comment>
<dbReference type="CDD" id="cd11072">
    <property type="entry name" value="CYP71-like"/>
    <property type="match status" value="1"/>
</dbReference>
<dbReference type="GO" id="GO:0005506">
    <property type="term" value="F:iron ion binding"/>
    <property type="evidence" value="ECO:0007669"/>
    <property type="project" value="InterPro"/>
</dbReference>
<evidence type="ECO:0000256" key="3">
    <source>
        <dbReference type="ARBA" id="ARBA00022723"/>
    </source>
</evidence>
<keyword evidence="3 7" id="KW-0479">Metal-binding</keyword>
<dbReference type="SUPFAM" id="SSF48264">
    <property type="entry name" value="Cytochrome P450"/>
    <property type="match status" value="1"/>
</dbReference>
<dbReference type="GeneID" id="107792854"/>
<keyword evidence="4 8" id="KW-0560">Oxidoreductase</keyword>
<dbReference type="GO" id="GO:0016705">
    <property type="term" value="F:oxidoreductase activity, acting on paired donors, with incorporation or reduction of molecular oxygen"/>
    <property type="evidence" value="ECO:0007669"/>
    <property type="project" value="InterPro"/>
</dbReference>
<dbReference type="EMBL" id="DQ350338">
    <property type="protein sequence ID" value="ABC69397.1"/>
    <property type="molecule type" value="mRNA"/>
</dbReference>
<evidence type="ECO:0000256" key="7">
    <source>
        <dbReference type="PIRSR" id="PIRSR602401-1"/>
    </source>
</evidence>